<sequence>MPDPHLPRRMDCPTSSRRLRIALVYSRMPFPMMRGDQTTVAHLISFLAQRGHTVDLYTLAVDGELDEAQTDWLHRTCRKVNIYTQSWRAKIIGLVVGMFALLPLQVSIFRNPALKRDLARAVGSGDYDIVYCYYPRTAPAVPQSIKSSQSTASFLALQLSQTLNTKRMARDERSRLKRIVYRIETVLMGRFEARVWQNFTKVVLIGPADVAAVIEQCAAHDQPEIDNWIYGAHGTDTDKFQAAEADDVVPGRIVFSGSMLYPPNIGAVLWFVERVWPTIRAQVPDATFVVQGRDPAPAILELDGRDNIWVTGTVPDVGVIIRSAQVCVNPMIAAGGMQNKLIEYMACSKAVVASSVANEGIMAPDGTVVIADDPATFAREVIELLRDADAATRLGARAREHVLANWTWEKHFLDLEQAFYAALDGDLDDIDAGHGIPAGRH</sequence>
<comment type="caution">
    <text evidence="2">The sequence shown here is derived from an EMBL/GenBank/DDBJ whole genome shotgun (WGS) entry which is preliminary data.</text>
</comment>
<keyword evidence="3" id="KW-1185">Reference proteome</keyword>
<dbReference type="Pfam" id="PF13692">
    <property type="entry name" value="Glyco_trans_1_4"/>
    <property type="match status" value="1"/>
</dbReference>
<evidence type="ECO:0000256" key="1">
    <source>
        <dbReference type="SAM" id="Phobius"/>
    </source>
</evidence>
<evidence type="ECO:0000313" key="3">
    <source>
        <dbReference type="Proteomes" id="UP000028870"/>
    </source>
</evidence>
<keyword evidence="1" id="KW-1133">Transmembrane helix</keyword>
<dbReference type="STRING" id="258533.BN977_06235"/>
<proteinExistence type="predicted"/>
<reference evidence="2" key="1">
    <citation type="submission" date="2014-03" db="EMBL/GenBank/DDBJ databases">
        <title>Draft Genome Sequence of Mycobacterium cosmeticum DSM 44829.</title>
        <authorList>
            <person name="Croce O."/>
            <person name="Robert C."/>
            <person name="Raoult D."/>
            <person name="Drancourt M."/>
        </authorList>
    </citation>
    <scope>NUCLEOTIDE SEQUENCE [LARGE SCALE GENOMIC DNA]</scope>
    <source>
        <strain evidence="2">DSM 44829</strain>
    </source>
</reference>
<name>W9B0R9_MYCCO</name>
<dbReference type="RefSeq" id="WP_131590241.1">
    <property type="nucleotide sequence ID" value="NZ_CCBB010000003.1"/>
</dbReference>
<keyword evidence="1" id="KW-0812">Transmembrane</keyword>
<dbReference type="CDD" id="cd03801">
    <property type="entry name" value="GT4_PimA-like"/>
    <property type="match status" value="1"/>
</dbReference>
<dbReference type="OrthoDB" id="509705at2"/>
<keyword evidence="2" id="KW-0808">Transferase</keyword>
<accession>W9B0R9</accession>
<dbReference type="Gene3D" id="3.40.50.2000">
    <property type="entry name" value="Glycogen Phosphorylase B"/>
    <property type="match status" value="2"/>
</dbReference>
<dbReference type="PANTHER" id="PTHR12526">
    <property type="entry name" value="GLYCOSYLTRANSFERASE"/>
    <property type="match status" value="1"/>
</dbReference>
<dbReference type="AlphaFoldDB" id="W9B0R9"/>
<gene>
    <name evidence="2" type="ORF">BN977_06235</name>
</gene>
<dbReference type="SUPFAM" id="SSF53756">
    <property type="entry name" value="UDP-Glycosyltransferase/glycogen phosphorylase"/>
    <property type="match status" value="1"/>
</dbReference>
<dbReference type="eggNOG" id="COG0438">
    <property type="taxonomic scope" value="Bacteria"/>
</dbReference>
<dbReference type="PANTHER" id="PTHR12526:SF600">
    <property type="entry name" value="GLYCOSYL TRANSFERASE GROUP 1"/>
    <property type="match status" value="1"/>
</dbReference>
<feature type="transmembrane region" description="Helical" evidence="1">
    <location>
        <begin position="91"/>
        <end position="109"/>
    </location>
</feature>
<keyword evidence="1" id="KW-0472">Membrane</keyword>
<evidence type="ECO:0000313" key="2">
    <source>
        <dbReference type="EMBL" id="CDO11393.1"/>
    </source>
</evidence>
<dbReference type="Proteomes" id="UP000028870">
    <property type="component" value="Unassembled WGS sequence"/>
</dbReference>
<protein>
    <submittedName>
        <fullName evidence="2">Group 1 glycosyl transferase</fullName>
    </submittedName>
</protein>
<dbReference type="GO" id="GO:0016757">
    <property type="term" value="F:glycosyltransferase activity"/>
    <property type="evidence" value="ECO:0007669"/>
    <property type="project" value="TreeGrafter"/>
</dbReference>
<organism evidence="2 3">
    <name type="scientific">Mycolicibacterium cosmeticum</name>
    <dbReference type="NCBI Taxonomy" id="258533"/>
    <lineage>
        <taxon>Bacteria</taxon>
        <taxon>Bacillati</taxon>
        <taxon>Actinomycetota</taxon>
        <taxon>Actinomycetes</taxon>
        <taxon>Mycobacteriales</taxon>
        <taxon>Mycobacteriaceae</taxon>
        <taxon>Mycolicibacterium</taxon>
    </lineage>
</organism>
<reference evidence="2" key="2">
    <citation type="submission" date="2014-03" db="EMBL/GenBank/DDBJ databases">
        <authorList>
            <person name="Urmite Genomes"/>
        </authorList>
    </citation>
    <scope>NUCLEOTIDE SEQUENCE</scope>
    <source>
        <strain evidence="2">DSM 44829</strain>
    </source>
</reference>
<dbReference type="EMBL" id="CCBB010000003">
    <property type="protein sequence ID" value="CDO11393.1"/>
    <property type="molecule type" value="Genomic_DNA"/>
</dbReference>